<dbReference type="Proteomes" id="UP000671862">
    <property type="component" value="Chromosome"/>
</dbReference>
<evidence type="ECO:0000313" key="10">
    <source>
        <dbReference type="Proteomes" id="UP000671862"/>
    </source>
</evidence>
<evidence type="ECO:0000256" key="5">
    <source>
        <dbReference type="ARBA" id="ARBA00022989"/>
    </source>
</evidence>
<dbReference type="PANTHER" id="PTHR30193">
    <property type="entry name" value="ABC TRANSPORTER PERMEASE PROTEIN"/>
    <property type="match status" value="1"/>
</dbReference>
<dbReference type="PROSITE" id="PS50928">
    <property type="entry name" value="ABC_TM1"/>
    <property type="match status" value="1"/>
</dbReference>
<accession>A0ABX7S6K7</accession>
<reference evidence="9 10" key="1">
    <citation type="submission" date="2021-03" db="EMBL/GenBank/DDBJ databases">
        <title>Thermosipho ferrireducens sp.nov., an anaerobic thermophilic iron-reducing bacterium isolated from a deep-sea hydrothermal sulfide deposits.</title>
        <authorList>
            <person name="Zeng X."/>
            <person name="Chen Y."/>
            <person name="Shao Z."/>
        </authorList>
    </citation>
    <scope>NUCLEOTIDE SEQUENCE [LARGE SCALE GENOMIC DNA]</scope>
    <source>
        <strain evidence="9 10">JL129W03</strain>
    </source>
</reference>
<comment type="subcellular location">
    <subcellularLocation>
        <location evidence="1 7">Cell membrane</location>
        <topology evidence="1 7">Multi-pass membrane protein</topology>
    </subcellularLocation>
</comment>
<dbReference type="SUPFAM" id="SSF161098">
    <property type="entry name" value="MetI-like"/>
    <property type="match status" value="1"/>
</dbReference>
<dbReference type="PANTHER" id="PTHR30193:SF42">
    <property type="entry name" value="ABC TRANSPORTER PERMEASE PROTEIN"/>
    <property type="match status" value="1"/>
</dbReference>
<dbReference type="InterPro" id="IPR051393">
    <property type="entry name" value="ABC_transporter_permease"/>
</dbReference>
<keyword evidence="6 7" id="KW-0472">Membrane</keyword>
<proteinExistence type="inferred from homology"/>
<feature type="domain" description="ABC transmembrane type-1" evidence="8">
    <location>
        <begin position="71"/>
        <end position="298"/>
    </location>
</feature>
<dbReference type="CDD" id="cd06261">
    <property type="entry name" value="TM_PBP2"/>
    <property type="match status" value="1"/>
</dbReference>
<dbReference type="EMBL" id="CP071446">
    <property type="protein sequence ID" value="QTA38212.1"/>
    <property type="molecule type" value="Genomic_DNA"/>
</dbReference>
<keyword evidence="2 7" id="KW-0813">Transport</keyword>
<dbReference type="InterPro" id="IPR035906">
    <property type="entry name" value="MetI-like_sf"/>
</dbReference>
<evidence type="ECO:0000259" key="8">
    <source>
        <dbReference type="PROSITE" id="PS50928"/>
    </source>
</evidence>
<dbReference type="InterPro" id="IPR000515">
    <property type="entry name" value="MetI-like"/>
</dbReference>
<feature type="transmembrane region" description="Helical" evidence="7">
    <location>
        <begin position="275"/>
        <end position="298"/>
    </location>
</feature>
<feature type="transmembrane region" description="Helical" evidence="7">
    <location>
        <begin position="7"/>
        <end position="28"/>
    </location>
</feature>
<evidence type="ECO:0000256" key="3">
    <source>
        <dbReference type="ARBA" id="ARBA00022475"/>
    </source>
</evidence>
<feature type="transmembrane region" description="Helical" evidence="7">
    <location>
        <begin position="223"/>
        <end position="243"/>
    </location>
</feature>
<evidence type="ECO:0000256" key="4">
    <source>
        <dbReference type="ARBA" id="ARBA00022692"/>
    </source>
</evidence>
<dbReference type="Gene3D" id="1.10.3720.10">
    <property type="entry name" value="MetI-like"/>
    <property type="match status" value="1"/>
</dbReference>
<name>A0ABX7S6K7_9BACT</name>
<keyword evidence="5 7" id="KW-1133">Transmembrane helix</keyword>
<keyword evidence="10" id="KW-1185">Reference proteome</keyword>
<protein>
    <submittedName>
        <fullName evidence="9">Sugar ABC transporter permease</fullName>
    </submittedName>
</protein>
<evidence type="ECO:0000256" key="6">
    <source>
        <dbReference type="ARBA" id="ARBA00023136"/>
    </source>
</evidence>
<gene>
    <name evidence="9" type="ORF">JYK00_01330</name>
</gene>
<sequence length="305" mass="34403">MKKKNVIIGIFVILPSIIAIAIFVYGFISWTVRVSFSNWNSFSKLLRGVYKFVGFRNYERLFQDTRFQTDLWNTLFFTIFFLFGAISLGILMAILIDKGLKGSKFFQNIFLFPMAISFVVTGTVWSWIFAPGTLPANPQGLNLLFQKLGLDNFMWGWYTSTYSLGKFNVALIAVIIAAVWQLAGYTMAMYLAGLRGIPNDIIEAAKVDGASEWKIFWKIKMPLLKPITLSALIILGHISLKIFDLVFAMTGSGPNFVTDVPAIYMFELTFRSNRYAMGSAIAIIMLLFVAIVIIPYLVSSMRGEK</sequence>
<comment type="similarity">
    <text evidence="7">Belongs to the binding-protein-dependent transport system permease family.</text>
</comment>
<dbReference type="Pfam" id="PF00528">
    <property type="entry name" value="BPD_transp_1"/>
    <property type="match status" value="1"/>
</dbReference>
<keyword evidence="3" id="KW-1003">Cell membrane</keyword>
<evidence type="ECO:0000256" key="7">
    <source>
        <dbReference type="RuleBase" id="RU363032"/>
    </source>
</evidence>
<dbReference type="RefSeq" id="WP_207566932.1">
    <property type="nucleotide sequence ID" value="NZ_CP071446.1"/>
</dbReference>
<evidence type="ECO:0000256" key="2">
    <source>
        <dbReference type="ARBA" id="ARBA00022448"/>
    </source>
</evidence>
<organism evidence="9 10">
    <name type="scientific">Thermosipho ferrireducens</name>
    <dbReference type="NCBI Taxonomy" id="2571116"/>
    <lineage>
        <taxon>Bacteria</taxon>
        <taxon>Thermotogati</taxon>
        <taxon>Thermotogota</taxon>
        <taxon>Thermotogae</taxon>
        <taxon>Thermotogales</taxon>
        <taxon>Fervidobacteriaceae</taxon>
        <taxon>Thermosipho</taxon>
    </lineage>
</organism>
<evidence type="ECO:0000313" key="9">
    <source>
        <dbReference type="EMBL" id="QTA38212.1"/>
    </source>
</evidence>
<feature type="transmembrane region" description="Helical" evidence="7">
    <location>
        <begin position="75"/>
        <end position="96"/>
    </location>
</feature>
<feature type="transmembrane region" description="Helical" evidence="7">
    <location>
        <begin position="167"/>
        <end position="192"/>
    </location>
</feature>
<evidence type="ECO:0000256" key="1">
    <source>
        <dbReference type="ARBA" id="ARBA00004651"/>
    </source>
</evidence>
<feature type="transmembrane region" description="Helical" evidence="7">
    <location>
        <begin position="108"/>
        <end position="128"/>
    </location>
</feature>
<keyword evidence="4 7" id="KW-0812">Transmembrane</keyword>